<comment type="function">
    <text evidence="4">Responsible for synthesis of pseudouridine from uracil.</text>
</comment>
<sequence length="290" mass="33366">MIRFVVEKDGYNVRDYLLLEKNISRQTLKKIKFHGGKLHVNESVVNVRHPLKTGDVLDVYLPEESRAESLYPVDMPLDILYEDDFLLVVCKPAGLAVMPKIGNSEPTLAHGLIHYYDQHQLPYTAHIVTRLDKDTSGLVLIAKHQLAHGYFRTMQIERKYLALVEGILKNKSGIIRAPIARKPGSIIERCVSEEGKYAETHYRVIEEQPNRSLVDIVLKTGRTHQIRVHFSHLNHPLLGDTLYGGRKVDSKRQALHCYHLSFQHPYTEEFIRIMAPWPEDLPEIKTILPK</sequence>
<keyword evidence="7" id="KW-1185">Reference proteome</keyword>
<comment type="similarity">
    <text evidence="2 4">Belongs to the pseudouridine synthase RluA family.</text>
</comment>
<dbReference type="InterPro" id="IPR006145">
    <property type="entry name" value="PsdUridine_synth_RsuA/RluA"/>
</dbReference>
<accession>A0A511X1G0</accession>
<dbReference type="InterPro" id="IPR050188">
    <property type="entry name" value="RluA_PseudoU_synthase"/>
</dbReference>
<feature type="active site" evidence="3">
    <location>
        <position position="132"/>
    </location>
</feature>
<dbReference type="EC" id="5.4.99.-" evidence="4"/>
<dbReference type="InterPro" id="IPR006225">
    <property type="entry name" value="PsdUridine_synth_RluC/D"/>
</dbReference>
<evidence type="ECO:0000256" key="4">
    <source>
        <dbReference type="RuleBase" id="RU362028"/>
    </source>
</evidence>
<proteinExistence type="inferred from homology"/>
<dbReference type="GO" id="GO:0000455">
    <property type="term" value="P:enzyme-directed rRNA pseudouridine synthesis"/>
    <property type="evidence" value="ECO:0007669"/>
    <property type="project" value="TreeGrafter"/>
</dbReference>
<organism evidence="6 7">
    <name type="scientific">Halolactibacillus alkaliphilus</name>
    <dbReference type="NCBI Taxonomy" id="442899"/>
    <lineage>
        <taxon>Bacteria</taxon>
        <taxon>Bacillati</taxon>
        <taxon>Bacillota</taxon>
        <taxon>Bacilli</taxon>
        <taxon>Bacillales</taxon>
        <taxon>Bacillaceae</taxon>
        <taxon>Halolactibacillus</taxon>
    </lineage>
</organism>
<dbReference type="NCBIfam" id="TIGR00005">
    <property type="entry name" value="rluA_subfam"/>
    <property type="match status" value="1"/>
</dbReference>
<name>A0A511X1G0_9BACI</name>
<dbReference type="CDD" id="cd02869">
    <property type="entry name" value="PseudoU_synth_RluA_like"/>
    <property type="match status" value="1"/>
</dbReference>
<comment type="caution">
    <text evidence="6">The sequence shown here is derived from an EMBL/GenBank/DDBJ whole genome shotgun (WGS) entry which is preliminary data.</text>
</comment>
<dbReference type="Proteomes" id="UP000321400">
    <property type="component" value="Unassembled WGS sequence"/>
</dbReference>
<gene>
    <name evidence="6" type="primary">rluD</name>
    <name evidence="6" type="ORF">HAL01_12580</name>
</gene>
<dbReference type="PANTHER" id="PTHR21600">
    <property type="entry name" value="MITOCHONDRIAL RNA PSEUDOURIDINE SYNTHASE"/>
    <property type="match status" value="1"/>
</dbReference>
<dbReference type="Pfam" id="PF00849">
    <property type="entry name" value="PseudoU_synth_2"/>
    <property type="match status" value="1"/>
</dbReference>
<dbReference type="InterPro" id="IPR020103">
    <property type="entry name" value="PsdUridine_synth_cat_dom_sf"/>
</dbReference>
<dbReference type="GO" id="GO:0009982">
    <property type="term" value="F:pseudouridine synthase activity"/>
    <property type="evidence" value="ECO:0007669"/>
    <property type="project" value="InterPro"/>
</dbReference>
<dbReference type="PROSITE" id="PS01129">
    <property type="entry name" value="PSI_RLU"/>
    <property type="match status" value="1"/>
</dbReference>
<dbReference type="Gene3D" id="3.30.2350.10">
    <property type="entry name" value="Pseudouridine synthase"/>
    <property type="match status" value="1"/>
</dbReference>
<dbReference type="EMBL" id="BJYE01000013">
    <property type="protein sequence ID" value="GEN56794.1"/>
    <property type="molecule type" value="Genomic_DNA"/>
</dbReference>
<dbReference type="PANTHER" id="PTHR21600:SF35">
    <property type="entry name" value="PSEUDOURIDINE SYNTHASE"/>
    <property type="match status" value="1"/>
</dbReference>
<dbReference type="OrthoDB" id="9807829at2"/>
<evidence type="ECO:0000313" key="7">
    <source>
        <dbReference type="Proteomes" id="UP000321400"/>
    </source>
</evidence>
<dbReference type="InterPro" id="IPR006224">
    <property type="entry name" value="PsdUridine_synth_RluA-like_CS"/>
</dbReference>
<evidence type="ECO:0000259" key="5">
    <source>
        <dbReference type="Pfam" id="PF00849"/>
    </source>
</evidence>
<dbReference type="STRING" id="442899.SAMN05720591_11345"/>
<feature type="domain" description="Pseudouridine synthase RsuA/RluA-like" evidence="5">
    <location>
        <begin position="86"/>
        <end position="232"/>
    </location>
</feature>
<keyword evidence="4" id="KW-0413">Isomerase</keyword>
<dbReference type="GO" id="GO:0003723">
    <property type="term" value="F:RNA binding"/>
    <property type="evidence" value="ECO:0007669"/>
    <property type="project" value="InterPro"/>
</dbReference>
<dbReference type="GO" id="GO:0140098">
    <property type="term" value="F:catalytic activity, acting on RNA"/>
    <property type="evidence" value="ECO:0007669"/>
    <property type="project" value="UniProtKB-ARBA"/>
</dbReference>
<evidence type="ECO:0000256" key="1">
    <source>
        <dbReference type="ARBA" id="ARBA00000073"/>
    </source>
</evidence>
<comment type="catalytic activity">
    <reaction evidence="1 4">
        <text>a uridine in RNA = a pseudouridine in RNA</text>
        <dbReference type="Rhea" id="RHEA:48348"/>
        <dbReference type="Rhea" id="RHEA-COMP:12068"/>
        <dbReference type="Rhea" id="RHEA-COMP:12069"/>
        <dbReference type="ChEBI" id="CHEBI:65314"/>
        <dbReference type="ChEBI" id="CHEBI:65315"/>
    </reaction>
</comment>
<evidence type="ECO:0000256" key="2">
    <source>
        <dbReference type="ARBA" id="ARBA00010876"/>
    </source>
</evidence>
<dbReference type="AlphaFoldDB" id="A0A511X1G0"/>
<reference evidence="6 7" key="1">
    <citation type="submission" date="2019-07" db="EMBL/GenBank/DDBJ databases">
        <title>Whole genome shotgun sequence of Halolactibacillus alkaliphilus NBRC 103919.</title>
        <authorList>
            <person name="Hosoyama A."/>
            <person name="Uohara A."/>
            <person name="Ohji S."/>
            <person name="Ichikawa N."/>
        </authorList>
    </citation>
    <scope>NUCLEOTIDE SEQUENCE [LARGE SCALE GENOMIC DNA]</scope>
    <source>
        <strain evidence="6 7">NBRC 103919</strain>
    </source>
</reference>
<evidence type="ECO:0000256" key="3">
    <source>
        <dbReference type="PIRSR" id="PIRSR606225-1"/>
    </source>
</evidence>
<dbReference type="RefSeq" id="WP_089801593.1">
    <property type="nucleotide sequence ID" value="NZ_BJYE01000013.1"/>
</dbReference>
<dbReference type="SUPFAM" id="SSF55120">
    <property type="entry name" value="Pseudouridine synthase"/>
    <property type="match status" value="1"/>
</dbReference>
<protein>
    <recommendedName>
        <fullName evidence="4">Pseudouridine synthase</fullName>
        <ecNumber evidence="4">5.4.99.-</ecNumber>
    </recommendedName>
</protein>
<evidence type="ECO:0000313" key="6">
    <source>
        <dbReference type="EMBL" id="GEN56794.1"/>
    </source>
</evidence>